<feature type="non-terminal residue" evidence="4">
    <location>
        <position position="247"/>
    </location>
</feature>
<dbReference type="Gene3D" id="3.30.559.10">
    <property type="entry name" value="Chloramphenicol acetyltransferase-like domain"/>
    <property type="match status" value="1"/>
</dbReference>
<dbReference type="PANTHER" id="PTHR31642:SF189">
    <property type="entry name" value="ACYLTRANSFERASE GLAUCE"/>
    <property type="match status" value="1"/>
</dbReference>
<dbReference type="InterPro" id="IPR050317">
    <property type="entry name" value="Plant_Fungal_Acyltransferase"/>
</dbReference>
<protein>
    <submittedName>
        <fullName evidence="4">Omega-hydroxypalmitate O-feruloyl transferase</fullName>
    </submittedName>
</protein>
<dbReference type="Pfam" id="PF02458">
    <property type="entry name" value="Transferase"/>
    <property type="match status" value="1"/>
</dbReference>
<name>A0A1D1XIU0_9ARAE</name>
<gene>
    <name evidence="4" type="primary">HHT1_3</name>
    <name evidence="4" type="ORF">g.124989</name>
</gene>
<accession>A0A1D1XIU0</accession>
<dbReference type="AlphaFoldDB" id="A0A1D1XIU0"/>
<keyword evidence="3" id="KW-0012">Acyltransferase</keyword>
<dbReference type="GO" id="GO:0016747">
    <property type="term" value="F:acyltransferase activity, transferring groups other than amino-acyl groups"/>
    <property type="evidence" value="ECO:0007669"/>
    <property type="project" value="TreeGrafter"/>
</dbReference>
<dbReference type="SUPFAM" id="SSF52777">
    <property type="entry name" value="CoA-dependent acyltransferases"/>
    <property type="match status" value="1"/>
</dbReference>
<dbReference type="InterPro" id="IPR023213">
    <property type="entry name" value="CAT-like_dom_sf"/>
</dbReference>
<sequence length="247" mass="26555">HRLHPQHKRSCSVMGSLNETAPLLQDLRVTLLRSSVVCPPGEAERRSMFLSNIDQVLDFDVDTVHFFQARPDFPPEAVAERLQSALGELLGPYDFLAGRMAWDGGEGRWALDCNGAGAGFVVAASELTLAELGDLELTNPAFRQLVPPGRAGAMDSEDKPLFVLQVTSFKCGGFAVGMTQCHTTMDGLGFRTLLENLAALAAGDPLVLQPFNDRRLLAARCPPRVSFPHPELLKLDSPPPAAAAAAA</sequence>
<evidence type="ECO:0000256" key="1">
    <source>
        <dbReference type="ARBA" id="ARBA00009861"/>
    </source>
</evidence>
<keyword evidence="2 4" id="KW-0808">Transferase</keyword>
<organism evidence="4">
    <name type="scientific">Anthurium amnicola</name>
    <dbReference type="NCBI Taxonomy" id="1678845"/>
    <lineage>
        <taxon>Eukaryota</taxon>
        <taxon>Viridiplantae</taxon>
        <taxon>Streptophyta</taxon>
        <taxon>Embryophyta</taxon>
        <taxon>Tracheophyta</taxon>
        <taxon>Spermatophyta</taxon>
        <taxon>Magnoliopsida</taxon>
        <taxon>Liliopsida</taxon>
        <taxon>Araceae</taxon>
        <taxon>Pothoideae</taxon>
        <taxon>Potheae</taxon>
        <taxon>Anthurium</taxon>
    </lineage>
</organism>
<comment type="similarity">
    <text evidence="1">Belongs to the plant acyltransferase family.</text>
</comment>
<proteinExistence type="inferred from homology"/>
<evidence type="ECO:0000313" key="4">
    <source>
        <dbReference type="EMBL" id="JAT42201.1"/>
    </source>
</evidence>
<evidence type="ECO:0000256" key="3">
    <source>
        <dbReference type="ARBA" id="ARBA00023315"/>
    </source>
</evidence>
<feature type="non-terminal residue" evidence="4">
    <location>
        <position position="1"/>
    </location>
</feature>
<evidence type="ECO:0000256" key="2">
    <source>
        <dbReference type="ARBA" id="ARBA00022679"/>
    </source>
</evidence>
<reference evidence="4" key="1">
    <citation type="submission" date="2015-07" db="EMBL/GenBank/DDBJ databases">
        <title>Transcriptome Assembly of Anthurium amnicola.</title>
        <authorList>
            <person name="Suzuki J."/>
        </authorList>
    </citation>
    <scope>NUCLEOTIDE SEQUENCE</scope>
</reference>
<dbReference type="EMBL" id="GDJX01025735">
    <property type="protein sequence ID" value="JAT42201.1"/>
    <property type="molecule type" value="Transcribed_RNA"/>
</dbReference>
<dbReference type="PANTHER" id="PTHR31642">
    <property type="entry name" value="TRICHOTHECENE 3-O-ACETYLTRANSFERASE"/>
    <property type="match status" value="1"/>
</dbReference>